<dbReference type="Proteomes" id="UP001150904">
    <property type="component" value="Unassembled WGS sequence"/>
</dbReference>
<reference evidence="1" key="2">
    <citation type="journal article" date="2023" name="IMA Fungus">
        <title>Comparative genomic study of the Penicillium genus elucidates a diverse pangenome and 15 lateral gene transfer events.</title>
        <authorList>
            <person name="Petersen C."/>
            <person name="Sorensen T."/>
            <person name="Nielsen M.R."/>
            <person name="Sondergaard T.E."/>
            <person name="Sorensen J.L."/>
            <person name="Fitzpatrick D.A."/>
            <person name="Frisvad J.C."/>
            <person name="Nielsen K.L."/>
        </authorList>
    </citation>
    <scope>NUCLEOTIDE SEQUENCE</scope>
    <source>
        <strain evidence="1">IBT 15544</strain>
    </source>
</reference>
<dbReference type="AlphaFoldDB" id="A0A9W9JGE5"/>
<dbReference type="GeneID" id="83183293"/>
<comment type="caution">
    <text evidence="1">The sequence shown here is derived from an EMBL/GenBank/DDBJ whole genome shotgun (WGS) entry which is preliminary data.</text>
</comment>
<dbReference type="EMBL" id="JAPQKR010000015">
    <property type="protein sequence ID" value="KAJ5195492.1"/>
    <property type="molecule type" value="Genomic_DNA"/>
</dbReference>
<protein>
    <submittedName>
        <fullName evidence="1">Uncharacterized protein</fullName>
    </submittedName>
</protein>
<dbReference type="Pfam" id="PF13604">
    <property type="entry name" value="AAA_30"/>
    <property type="match status" value="1"/>
</dbReference>
<gene>
    <name evidence="1" type="ORF">N7498_008930</name>
</gene>
<dbReference type="Gene3D" id="3.40.50.300">
    <property type="entry name" value="P-loop containing nucleotide triphosphate hydrolases"/>
    <property type="match status" value="1"/>
</dbReference>
<dbReference type="OrthoDB" id="432234at2759"/>
<name>A0A9W9JGE5_9EURO</name>
<organism evidence="1 2">
    <name type="scientific">Penicillium cinerascens</name>
    <dbReference type="NCBI Taxonomy" id="70096"/>
    <lineage>
        <taxon>Eukaryota</taxon>
        <taxon>Fungi</taxon>
        <taxon>Dikarya</taxon>
        <taxon>Ascomycota</taxon>
        <taxon>Pezizomycotina</taxon>
        <taxon>Eurotiomycetes</taxon>
        <taxon>Eurotiomycetidae</taxon>
        <taxon>Eurotiales</taxon>
        <taxon>Aspergillaceae</taxon>
        <taxon>Penicillium</taxon>
    </lineage>
</organism>
<dbReference type="RefSeq" id="XP_058305980.1">
    <property type="nucleotide sequence ID" value="XM_058455992.1"/>
</dbReference>
<dbReference type="InterPro" id="IPR027417">
    <property type="entry name" value="P-loop_NTPase"/>
</dbReference>
<accession>A0A9W9JGE5</accession>
<proteinExistence type="predicted"/>
<keyword evidence="2" id="KW-1185">Reference proteome</keyword>
<evidence type="ECO:0000313" key="2">
    <source>
        <dbReference type="Proteomes" id="UP001150904"/>
    </source>
</evidence>
<evidence type="ECO:0000313" key="1">
    <source>
        <dbReference type="EMBL" id="KAJ5195492.1"/>
    </source>
</evidence>
<sequence>MLTDTSMNDDTLTRRAQLGDSPTLGSLAELVSQNIPLNTKQMLIVRKLLANLLTWADYLYDSSRRNKTQIPKAIEAALHILGRKHEIILTAPTGAAAENLGGNSYYTSLGINLSYKASVTARARKTILVIDEMSVVDLKMLSVINNQCKVARSLPRSSPDLFGGLPIVILMGDFF</sequence>
<reference evidence="1" key="1">
    <citation type="submission" date="2022-12" db="EMBL/GenBank/DDBJ databases">
        <authorList>
            <person name="Petersen C."/>
        </authorList>
    </citation>
    <scope>NUCLEOTIDE SEQUENCE</scope>
    <source>
        <strain evidence="1">IBT 15544</strain>
    </source>
</reference>